<evidence type="ECO:0000313" key="1">
    <source>
        <dbReference type="EnsemblPlants" id="MELO3C031001.2.1"/>
    </source>
</evidence>
<dbReference type="Gramene" id="MELO3C031001.2.1">
    <property type="protein sequence ID" value="MELO3C031001.2.1"/>
    <property type="gene ID" value="MELO3C031001.2"/>
</dbReference>
<dbReference type="EnsemblPlants" id="MELO3C031001.2.1">
    <property type="protein sequence ID" value="MELO3C031001.2.1"/>
    <property type="gene ID" value="MELO3C031001.2"/>
</dbReference>
<proteinExistence type="predicted"/>
<name>A0A9I9EAB1_CUCME</name>
<accession>A0A9I9EAB1</accession>
<dbReference type="AlphaFoldDB" id="A0A9I9EAB1"/>
<protein>
    <submittedName>
        <fullName evidence="1">Uncharacterized protein</fullName>
    </submittedName>
</protein>
<reference evidence="1" key="1">
    <citation type="submission" date="2023-03" db="UniProtKB">
        <authorList>
            <consortium name="EnsemblPlants"/>
        </authorList>
    </citation>
    <scope>IDENTIFICATION</scope>
</reference>
<organism evidence="1">
    <name type="scientific">Cucumis melo</name>
    <name type="common">Muskmelon</name>
    <dbReference type="NCBI Taxonomy" id="3656"/>
    <lineage>
        <taxon>Eukaryota</taxon>
        <taxon>Viridiplantae</taxon>
        <taxon>Streptophyta</taxon>
        <taxon>Embryophyta</taxon>
        <taxon>Tracheophyta</taxon>
        <taxon>Spermatophyta</taxon>
        <taxon>Magnoliopsida</taxon>
        <taxon>eudicotyledons</taxon>
        <taxon>Gunneridae</taxon>
        <taxon>Pentapetalae</taxon>
        <taxon>rosids</taxon>
        <taxon>fabids</taxon>
        <taxon>Cucurbitales</taxon>
        <taxon>Cucurbitaceae</taxon>
        <taxon>Benincaseae</taxon>
        <taxon>Cucumis</taxon>
    </lineage>
</organism>
<sequence length="123" mass="13621">MKISCPRIKTKSSINSVPTLLMLIPKIKNQSLSQTPPSFVLPRFTQLTVTSYYATSSASHYGVSLLTRRIEDNHTSQTQQASTQKEGPGWLVVSFPAIEGSFQSCLLAITTRLTFFTNISTYS</sequence>